<dbReference type="EMBL" id="JAUQSY010000007">
    <property type="protein sequence ID" value="MDO7875317.1"/>
    <property type="molecule type" value="Genomic_DNA"/>
</dbReference>
<feature type="domain" description="Putative auto-transporter adhesin head GIN" evidence="2">
    <location>
        <begin position="31"/>
        <end position="214"/>
    </location>
</feature>
<feature type="chain" id="PRO_5045487657" evidence="1">
    <location>
        <begin position="21"/>
        <end position="232"/>
    </location>
</feature>
<organism evidence="3 4">
    <name type="scientific">Hymenobacter aranciens</name>
    <dbReference type="NCBI Taxonomy" id="3063996"/>
    <lineage>
        <taxon>Bacteria</taxon>
        <taxon>Pseudomonadati</taxon>
        <taxon>Bacteroidota</taxon>
        <taxon>Cytophagia</taxon>
        <taxon>Cytophagales</taxon>
        <taxon>Hymenobacteraceae</taxon>
        <taxon>Hymenobacter</taxon>
    </lineage>
</organism>
<keyword evidence="1" id="KW-0732">Signal</keyword>
<accession>A0ABT9BAM0</accession>
<evidence type="ECO:0000256" key="1">
    <source>
        <dbReference type="SAM" id="SignalP"/>
    </source>
</evidence>
<proteinExistence type="predicted"/>
<dbReference type="Gene3D" id="2.160.20.120">
    <property type="match status" value="1"/>
</dbReference>
<name>A0ABT9BAM0_9BACT</name>
<gene>
    <name evidence="3" type="ORF">Q5H93_11285</name>
</gene>
<dbReference type="InterPro" id="IPR021255">
    <property type="entry name" value="DUF2807"/>
</dbReference>
<feature type="signal peptide" evidence="1">
    <location>
        <begin position="1"/>
        <end position="20"/>
    </location>
</feature>
<dbReference type="RefSeq" id="WP_305006636.1">
    <property type="nucleotide sequence ID" value="NZ_JAUQSY010000007.1"/>
</dbReference>
<evidence type="ECO:0000259" key="2">
    <source>
        <dbReference type="Pfam" id="PF10988"/>
    </source>
</evidence>
<comment type="caution">
    <text evidence="3">The sequence shown here is derived from an EMBL/GenBank/DDBJ whole genome shotgun (WGS) entry which is preliminary data.</text>
</comment>
<keyword evidence="4" id="KW-1185">Reference proteome</keyword>
<evidence type="ECO:0000313" key="3">
    <source>
        <dbReference type="EMBL" id="MDO7875317.1"/>
    </source>
</evidence>
<reference evidence="3" key="1">
    <citation type="submission" date="2023-07" db="EMBL/GenBank/DDBJ databases">
        <authorList>
            <person name="Kim M.K."/>
        </authorList>
    </citation>
    <scope>NUCLEOTIDE SEQUENCE</scope>
    <source>
        <strain evidence="3">ASUV-10-1</strain>
    </source>
</reference>
<sequence length="232" mass="23093">MKKTLLLFAIGALLAGTAQAQVKQTRSVGTFNAVEAGGGIDVILTPGNTAAVVVEADAKAQPQLLTTVSNGRLQIRWEKSFGFGDNSYKRNAHVYVTCPPLKALAFSGGTSAHTTGTLSANALDLSVSGGASAKLALKATKLTSSISSGSTATLTGQADQQHATVSSGAGYHAFALQSSQAEAEASSGATAEVAVSGELSAAASSGGSVRYKGAARVLKSQSSSGGSVSKAN</sequence>
<dbReference type="Pfam" id="PF10988">
    <property type="entry name" value="DUF2807"/>
    <property type="match status" value="1"/>
</dbReference>
<evidence type="ECO:0000313" key="4">
    <source>
        <dbReference type="Proteomes" id="UP001176429"/>
    </source>
</evidence>
<protein>
    <submittedName>
        <fullName evidence="3">Head GIN domain-containing protein</fullName>
    </submittedName>
</protein>
<dbReference type="Proteomes" id="UP001176429">
    <property type="component" value="Unassembled WGS sequence"/>
</dbReference>